<dbReference type="EMBL" id="FOCX01000026">
    <property type="protein sequence ID" value="SEO99609.1"/>
    <property type="molecule type" value="Genomic_DNA"/>
</dbReference>
<dbReference type="GO" id="GO:0006400">
    <property type="term" value="P:tRNA modification"/>
    <property type="evidence" value="ECO:0007669"/>
    <property type="project" value="InterPro"/>
</dbReference>
<dbReference type="RefSeq" id="WP_139203615.1">
    <property type="nucleotide sequence ID" value="NZ_FOCX01000026.1"/>
</dbReference>
<dbReference type="Proteomes" id="UP000198775">
    <property type="component" value="Unassembled WGS sequence"/>
</dbReference>
<name>A0A1H8U8S6_9EURY</name>
<evidence type="ECO:0000259" key="1">
    <source>
        <dbReference type="Pfam" id="PF01702"/>
    </source>
</evidence>
<dbReference type="Gene3D" id="3.20.20.105">
    <property type="entry name" value="Queuine tRNA-ribosyltransferase-like"/>
    <property type="match status" value="1"/>
</dbReference>
<dbReference type="InterPro" id="IPR036511">
    <property type="entry name" value="TGT-like_sf"/>
</dbReference>
<protein>
    <recommendedName>
        <fullName evidence="1">tRNA-guanine(15) transglycosylase-like domain-containing protein</fullName>
    </recommendedName>
</protein>
<reference evidence="3" key="1">
    <citation type="submission" date="2016-10" db="EMBL/GenBank/DDBJ databases">
        <authorList>
            <person name="Varghese N."/>
            <person name="Submissions S."/>
        </authorList>
    </citation>
    <scope>NUCLEOTIDE SEQUENCE [LARGE SCALE GENOMIC DNA]</scope>
    <source>
        <strain evidence="3">IBRC-M 10043</strain>
    </source>
</reference>
<feature type="domain" description="tRNA-guanine(15) transglycosylase-like" evidence="1">
    <location>
        <begin position="62"/>
        <end position="185"/>
    </location>
</feature>
<organism evidence="2 3">
    <name type="scientific">Halorientalis persicus</name>
    <dbReference type="NCBI Taxonomy" id="1367881"/>
    <lineage>
        <taxon>Archaea</taxon>
        <taxon>Methanobacteriati</taxon>
        <taxon>Methanobacteriota</taxon>
        <taxon>Stenosarchaea group</taxon>
        <taxon>Halobacteria</taxon>
        <taxon>Halobacteriales</taxon>
        <taxon>Haloarculaceae</taxon>
        <taxon>Halorientalis</taxon>
    </lineage>
</organism>
<dbReference type="Pfam" id="PF01702">
    <property type="entry name" value="TGT"/>
    <property type="match status" value="1"/>
</dbReference>
<dbReference type="InterPro" id="IPR002616">
    <property type="entry name" value="tRNA_ribo_trans-like"/>
</dbReference>
<keyword evidence="3" id="KW-1185">Reference proteome</keyword>
<sequence length="288" mass="32565">MMWREMKERMEIIAKNPIRVFAASYWPRYGYPYKLQHCEKATDGVRDSCYELIIDSNFEDPSVSNEDVIKAAEKFDADIIIPKDFVGQPTRTLESTKEFLPLVREADTHAKVWAPIQPPYADHYAAHADFYSEFSHFALGGLQQFESTQEQIDAIEAFREVAGEHVHVHGFGVGTSLEMVKALRRDRPFLDSIDISTAERALKNSVIPDKSWKQTPFYIPQGTDSTTVRSNFASAVLIMLNYMLGPQVDDDVVSAYHDQTTLGEVQQMVDSTQTGTQATSKRGKAVEE</sequence>
<dbReference type="SUPFAM" id="SSF51713">
    <property type="entry name" value="tRNA-guanine transglycosylase"/>
    <property type="match status" value="1"/>
</dbReference>
<evidence type="ECO:0000313" key="2">
    <source>
        <dbReference type="EMBL" id="SEO99609.1"/>
    </source>
</evidence>
<proteinExistence type="predicted"/>
<dbReference type="AlphaFoldDB" id="A0A1H8U8S6"/>
<gene>
    <name evidence="2" type="ORF">SAMN05216388_102628</name>
</gene>
<evidence type="ECO:0000313" key="3">
    <source>
        <dbReference type="Proteomes" id="UP000198775"/>
    </source>
</evidence>
<dbReference type="OrthoDB" id="275404at2157"/>
<accession>A0A1H8U8S6</accession>